<sequence length="191" mass="22298">MNRDNKPSQTEIEYRQVIAHCKALFDKKNKDYGTSWRILRLSSLTDQIFIKAQRIRSIQEKGTQKIEDGIEGEFIGIINYCIIALIQKSLENSEQTEFSNEELSNLYDYQVNQTLNLLLNKNHDYGEAWRDMRVSSMTDLILMKIFRTKQIEDNQGVTIVSEGVEANYQDMLNYAVFCLIQLKNLQSNNQQ</sequence>
<evidence type="ECO:0000313" key="3">
    <source>
        <dbReference type="Proteomes" id="UP000282832"/>
    </source>
</evidence>
<dbReference type="Pfam" id="PF07659">
    <property type="entry name" value="DUF1599"/>
    <property type="match status" value="2"/>
</dbReference>
<gene>
    <name evidence="2" type="ORF">EOJ36_10380</name>
</gene>
<accession>A0A437PMG5</accession>
<reference evidence="2 3" key="1">
    <citation type="submission" date="2019-01" db="EMBL/GenBank/DDBJ databases">
        <authorList>
            <person name="Chen W.-M."/>
        </authorList>
    </citation>
    <scope>NUCLEOTIDE SEQUENCE [LARGE SCALE GENOMIC DNA]</scope>
    <source>
        <strain evidence="2 3">FSY-15</strain>
    </source>
</reference>
<comment type="caution">
    <text evidence="2">The sequence shown here is derived from an EMBL/GenBank/DDBJ whole genome shotgun (WGS) entry which is preliminary data.</text>
</comment>
<dbReference type="EMBL" id="SACY01000005">
    <property type="protein sequence ID" value="RVU23478.1"/>
    <property type="molecule type" value="Genomic_DNA"/>
</dbReference>
<feature type="domain" description="Nucleotide modification associated" evidence="1">
    <location>
        <begin position="28"/>
        <end position="87"/>
    </location>
</feature>
<name>A0A437PMG5_9BACT</name>
<feature type="domain" description="Nucleotide modification associated" evidence="1">
    <location>
        <begin position="121"/>
        <end position="182"/>
    </location>
</feature>
<evidence type="ECO:0000313" key="2">
    <source>
        <dbReference type="EMBL" id="RVU23478.1"/>
    </source>
</evidence>
<protein>
    <submittedName>
        <fullName evidence="2">DUF1599 domain-containing protein</fullName>
    </submittedName>
</protein>
<keyword evidence="3" id="KW-1185">Reference proteome</keyword>
<dbReference type="Proteomes" id="UP000282832">
    <property type="component" value="Unassembled WGS sequence"/>
</dbReference>
<organism evidence="2 3">
    <name type="scientific">Sandaracinomonas limnophila</name>
    <dbReference type="NCBI Taxonomy" id="1862386"/>
    <lineage>
        <taxon>Bacteria</taxon>
        <taxon>Pseudomonadati</taxon>
        <taxon>Bacteroidota</taxon>
        <taxon>Cytophagia</taxon>
        <taxon>Cytophagales</taxon>
        <taxon>Flectobacillaceae</taxon>
        <taxon>Sandaracinomonas</taxon>
    </lineage>
</organism>
<dbReference type="OrthoDB" id="659365at2"/>
<evidence type="ECO:0000259" key="1">
    <source>
        <dbReference type="Pfam" id="PF07659"/>
    </source>
</evidence>
<dbReference type="RefSeq" id="WP_127805079.1">
    <property type="nucleotide sequence ID" value="NZ_SACY01000005.1"/>
</dbReference>
<dbReference type="InterPro" id="IPR011630">
    <property type="entry name" value="DUF1599"/>
</dbReference>
<proteinExistence type="predicted"/>
<dbReference type="AlphaFoldDB" id="A0A437PMG5"/>